<dbReference type="PANTHER" id="PTHR30136">
    <property type="entry name" value="HELIX-TURN-HELIX TRANSCRIPTIONAL REGULATOR, ICLR FAMILY"/>
    <property type="match status" value="1"/>
</dbReference>
<accession>A0A1I7ERG0</accession>
<dbReference type="Gene3D" id="1.10.10.10">
    <property type="entry name" value="Winged helix-like DNA-binding domain superfamily/Winged helix DNA-binding domain"/>
    <property type="match status" value="1"/>
</dbReference>
<reference evidence="6 7" key="1">
    <citation type="submission" date="2016-10" db="EMBL/GenBank/DDBJ databases">
        <authorList>
            <person name="de Groot N.N."/>
        </authorList>
    </citation>
    <scope>NUCLEOTIDE SEQUENCE [LARGE SCALE GENOMIC DNA]</scope>
    <source>
        <strain evidence="6 7">LMG 27731</strain>
    </source>
</reference>
<dbReference type="InterPro" id="IPR029016">
    <property type="entry name" value="GAF-like_dom_sf"/>
</dbReference>
<evidence type="ECO:0000259" key="5">
    <source>
        <dbReference type="PROSITE" id="PS51078"/>
    </source>
</evidence>
<gene>
    <name evidence="6" type="ORF">SAMN05192563_105720</name>
</gene>
<evidence type="ECO:0000259" key="4">
    <source>
        <dbReference type="PROSITE" id="PS51077"/>
    </source>
</evidence>
<dbReference type="PANTHER" id="PTHR30136:SF39">
    <property type="entry name" value="TRANSCRIPTIONAL REGULATORY PROTEIN"/>
    <property type="match status" value="1"/>
</dbReference>
<proteinExistence type="predicted"/>
<dbReference type="OrthoDB" id="5422805at2"/>
<dbReference type="SUPFAM" id="SSF46785">
    <property type="entry name" value="Winged helix' DNA-binding domain"/>
    <property type="match status" value="1"/>
</dbReference>
<dbReference type="SMART" id="SM00346">
    <property type="entry name" value="HTH_ICLR"/>
    <property type="match status" value="1"/>
</dbReference>
<dbReference type="Pfam" id="PF09339">
    <property type="entry name" value="HTH_IclR"/>
    <property type="match status" value="1"/>
</dbReference>
<dbReference type="GO" id="GO:0003700">
    <property type="term" value="F:DNA-binding transcription factor activity"/>
    <property type="evidence" value="ECO:0007669"/>
    <property type="project" value="TreeGrafter"/>
</dbReference>
<protein>
    <submittedName>
        <fullName evidence="6">Transcriptional regulator, IclR family</fullName>
    </submittedName>
</protein>
<name>A0A1I7ERG0_9BURK</name>
<dbReference type="SUPFAM" id="SSF55781">
    <property type="entry name" value="GAF domain-like"/>
    <property type="match status" value="1"/>
</dbReference>
<feature type="domain" description="HTH iclR-type" evidence="4">
    <location>
        <begin position="21"/>
        <end position="82"/>
    </location>
</feature>
<evidence type="ECO:0000256" key="3">
    <source>
        <dbReference type="ARBA" id="ARBA00023163"/>
    </source>
</evidence>
<evidence type="ECO:0000256" key="2">
    <source>
        <dbReference type="ARBA" id="ARBA00023125"/>
    </source>
</evidence>
<dbReference type="InterPro" id="IPR036390">
    <property type="entry name" value="WH_DNA-bd_sf"/>
</dbReference>
<evidence type="ECO:0000313" key="6">
    <source>
        <dbReference type="EMBL" id="SFU26509.1"/>
    </source>
</evidence>
<organism evidence="6 7">
    <name type="scientific">Paraburkholderia aspalathi</name>
    <dbReference type="NCBI Taxonomy" id="1324617"/>
    <lineage>
        <taxon>Bacteria</taxon>
        <taxon>Pseudomonadati</taxon>
        <taxon>Pseudomonadota</taxon>
        <taxon>Betaproteobacteria</taxon>
        <taxon>Burkholderiales</taxon>
        <taxon>Burkholderiaceae</taxon>
        <taxon>Paraburkholderia</taxon>
    </lineage>
</organism>
<dbReference type="AlphaFoldDB" id="A0A1I7ERG0"/>
<evidence type="ECO:0000256" key="1">
    <source>
        <dbReference type="ARBA" id="ARBA00023015"/>
    </source>
</evidence>
<dbReference type="PROSITE" id="PS51077">
    <property type="entry name" value="HTH_ICLR"/>
    <property type="match status" value="1"/>
</dbReference>
<keyword evidence="1" id="KW-0805">Transcription regulation</keyword>
<evidence type="ECO:0000313" key="7">
    <source>
        <dbReference type="Proteomes" id="UP000198844"/>
    </source>
</evidence>
<dbReference type="RefSeq" id="WP_093647294.1">
    <property type="nucleotide sequence ID" value="NZ_FPBH01000057.1"/>
</dbReference>
<dbReference type="InterPro" id="IPR050707">
    <property type="entry name" value="HTH_MetabolicPath_Reg"/>
</dbReference>
<dbReference type="EMBL" id="FPBH01000057">
    <property type="protein sequence ID" value="SFU26509.1"/>
    <property type="molecule type" value="Genomic_DNA"/>
</dbReference>
<dbReference type="InterPro" id="IPR005471">
    <property type="entry name" value="Tscrpt_reg_IclR_N"/>
</dbReference>
<dbReference type="GO" id="GO:0003677">
    <property type="term" value="F:DNA binding"/>
    <property type="evidence" value="ECO:0007669"/>
    <property type="project" value="UniProtKB-KW"/>
</dbReference>
<dbReference type="PROSITE" id="PS51078">
    <property type="entry name" value="ICLR_ED"/>
    <property type="match status" value="1"/>
</dbReference>
<dbReference type="Proteomes" id="UP000198844">
    <property type="component" value="Unassembled WGS sequence"/>
</dbReference>
<dbReference type="InterPro" id="IPR036388">
    <property type="entry name" value="WH-like_DNA-bd_sf"/>
</dbReference>
<sequence>MPESSTPNPSISRSENTEPGVAAVDRAFAIVSAVANATTPISLSELARTTGLYKSTVLRLLASLEKSAIVVQRFDLKYEIGPFAFLLGRAYEVGHSLKDRVVETLNQMIAQGTESASFHVPYDDEQRLCLFRIDSRHPTLDNIRAGDLLPLHLGAPGKIIEIFYPHSGSAPPQNSPLSLTTFGERDPSCAAIASPVFGPAGQFLGALSLSGARERYSNEAIVRMRPILLASAEALTRSLGGRWPILKSPS</sequence>
<keyword evidence="2" id="KW-0238">DNA-binding</keyword>
<keyword evidence="3" id="KW-0804">Transcription</keyword>
<dbReference type="Gene3D" id="3.30.450.40">
    <property type="match status" value="2"/>
</dbReference>
<dbReference type="GO" id="GO:0045892">
    <property type="term" value="P:negative regulation of DNA-templated transcription"/>
    <property type="evidence" value="ECO:0007669"/>
    <property type="project" value="TreeGrafter"/>
</dbReference>
<feature type="domain" description="IclR-ED" evidence="5">
    <location>
        <begin position="83"/>
        <end position="241"/>
    </location>
</feature>
<dbReference type="Pfam" id="PF01614">
    <property type="entry name" value="IclR_C"/>
    <property type="match status" value="1"/>
</dbReference>
<dbReference type="InterPro" id="IPR014757">
    <property type="entry name" value="Tscrpt_reg_IclR_C"/>
</dbReference>